<dbReference type="OrthoDB" id="2305365at2759"/>
<feature type="region of interest" description="Disordered" evidence="1">
    <location>
        <begin position="83"/>
        <end position="125"/>
    </location>
</feature>
<evidence type="ECO:0000313" key="3">
    <source>
        <dbReference type="Proteomes" id="UP000789572"/>
    </source>
</evidence>
<feature type="compositionally biased region" description="Polar residues" evidence="1">
    <location>
        <begin position="39"/>
        <end position="48"/>
    </location>
</feature>
<feature type="region of interest" description="Disordered" evidence="1">
    <location>
        <begin position="39"/>
        <end position="68"/>
    </location>
</feature>
<protein>
    <submittedName>
        <fullName evidence="2">467_t:CDS:1</fullName>
    </submittedName>
</protein>
<keyword evidence="3" id="KW-1185">Reference proteome</keyword>
<evidence type="ECO:0000313" key="2">
    <source>
        <dbReference type="EMBL" id="CAG8649602.1"/>
    </source>
</evidence>
<dbReference type="Proteomes" id="UP000789572">
    <property type="component" value="Unassembled WGS sequence"/>
</dbReference>
<evidence type="ECO:0000256" key="1">
    <source>
        <dbReference type="SAM" id="MobiDB-lite"/>
    </source>
</evidence>
<reference evidence="2" key="1">
    <citation type="submission" date="2021-06" db="EMBL/GenBank/DDBJ databases">
        <authorList>
            <person name="Kallberg Y."/>
            <person name="Tangrot J."/>
            <person name="Rosling A."/>
        </authorList>
    </citation>
    <scope>NUCLEOTIDE SEQUENCE</scope>
    <source>
        <strain evidence="2">IA702</strain>
    </source>
</reference>
<gene>
    <name evidence="2" type="ORF">POCULU_LOCUS9876</name>
</gene>
<sequence length="219" mass="25123">GFRPDRTLARNWKREHGKVTSEILTLVNVYGDLQNSSINGNVTNTSTAKRNKRSSKVERDEEKFSSSTRMMLREVKRVCYTEAETDSDSFEEEPKRASNHSASPQPVPRTPPQRPRDLSLLMTTPNKRPQRKEVQQYLCNTVICAFDKPISELTLEIGENLAKELCTIRDINPKVWTSDLENYIDTALNNVGKKFKAAVLVEVPDELFRLYCEKVFIDL</sequence>
<feature type="compositionally biased region" description="Basic and acidic residues" evidence="1">
    <location>
        <begin position="55"/>
        <end position="64"/>
    </location>
</feature>
<accession>A0A9N9H5W9</accession>
<comment type="caution">
    <text evidence="2">The sequence shown here is derived from an EMBL/GenBank/DDBJ whole genome shotgun (WGS) entry which is preliminary data.</text>
</comment>
<organism evidence="2 3">
    <name type="scientific">Paraglomus occultum</name>
    <dbReference type="NCBI Taxonomy" id="144539"/>
    <lineage>
        <taxon>Eukaryota</taxon>
        <taxon>Fungi</taxon>
        <taxon>Fungi incertae sedis</taxon>
        <taxon>Mucoromycota</taxon>
        <taxon>Glomeromycotina</taxon>
        <taxon>Glomeromycetes</taxon>
        <taxon>Paraglomerales</taxon>
        <taxon>Paraglomeraceae</taxon>
        <taxon>Paraglomus</taxon>
    </lineage>
</organism>
<proteinExistence type="predicted"/>
<dbReference type="AlphaFoldDB" id="A0A9N9H5W9"/>
<name>A0A9N9H5W9_9GLOM</name>
<feature type="non-terminal residue" evidence="2">
    <location>
        <position position="219"/>
    </location>
</feature>
<dbReference type="EMBL" id="CAJVPJ010004203">
    <property type="protein sequence ID" value="CAG8649602.1"/>
    <property type="molecule type" value="Genomic_DNA"/>
</dbReference>